<reference evidence="1 2" key="1">
    <citation type="submission" date="2020-01" db="EMBL/GenBank/DDBJ databases">
        <title>Aspergillus terreus IFO 6365 whole genome shotgun sequence.</title>
        <authorList>
            <person name="Kanamasa S."/>
            <person name="Takahashi H."/>
        </authorList>
    </citation>
    <scope>NUCLEOTIDE SEQUENCE [LARGE SCALE GENOMIC DNA]</scope>
    <source>
        <strain evidence="1 2">IFO 6365</strain>
    </source>
</reference>
<gene>
    <name evidence="1" type="ORF">ATEIFO6365_0015008400</name>
</gene>
<dbReference type="AlphaFoldDB" id="A0A5M3ZD21"/>
<dbReference type="Proteomes" id="UP000452235">
    <property type="component" value="Unassembled WGS sequence"/>
</dbReference>
<evidence type="ECO:0000313" key="2">
    <source>
        <dbReference type="Proteomes" id="UP000452235"/>
    </source>
</evidence>
<accession>A0A5M3ZD21</accession>
<comment type="caution">
    <text evidence="1">The sequence shown here is derived from an EMBL/GenBank/DDBJ whole genome shotgun (WGS) entry which is preliminary data.</text>
</comment>
<protein>
    <submittedName>
        <fullName evidence="1">Uncharacterized protein</fullName>
    </submittedName>
</protein>
<proteinExistence type="predicted"/>
<organism evidence="1 2">
    <name type="scientific">Aspergillus terreus</name>
    <dbReference type="NCBI Taxonomy" id="33178"/>
    <lineage>
        <taxon>Eukaryota</taxon>
        <taxon>Fungi</taxon>
        <taxon>Dikarya</taxon>
        <taxon>Ascomycota</taxon>
        <taxon>Pezizomycotina</taxon>
        <taxon>Eurotiomycetes</taxon>
        <taxon>Eurotiomycetidae</taxon>
        <taxon>Eurotiales</taxon>
        <taxon>Aspergillaceae</taxon>
        <taxon>Aspergillus</taxon>
        <taxon>Aspergillus subgen. Circumdati</taxon>
    </lineage>
</organism>
<sequence length="145" mass="16058">MPSIPGILKAGTFAGESGPLMALLLYQLPNLEVLYLDFSVAHWSDLLDILLEHHESSSPRCTCPRFPKMKQLHIRNDQDSRVLYNDGLTAKQLSTVFGLTSLETLEIVLHESTPTPRLKGATGQLPKLKTLRTTNCGARMEIVTS</sequence>
<evidence type="ECO:0000313" key="1">
    <source>
        <dbReference type="EMBL" id="GFF21513.1"/>
    </source>
</evidence>
<keyword evidence="2" id="KW-1185">Reference proteome</keyword>
<name>A0A5M3ZD21_ASPTE</name>
<dbReference type="EMBL" id="BLJY01000015">
    <property type="protein sequence ID" value="GFF21513.1"/>
    <property type="molecule type" value="Genomic_DNA"/>
</dbReference>